<evidence type="ECO:0000313" key="2">
    <source>
        <dbReference type="Proteomes" id="UP000692954"/>
    </source>
</evidence>
<comment type="caution">
    <text evidence="1">The sequence shown here is derived from an EMBL/GenBank/DDBJ whole genome shotgun (WGS) entry which is preliminary data.</text>
</comment>
<evidence type="ECO:0000313" key="1">
    <source>
        <dbReference type="EMBL" id="CAD8129518.1"/>
    </source>
</evidence>
<dbReference type="EMBL" id="CAJJDN010000227">
    <property type="protein sequence ID" value="CAD8129518.1"/>
    <property type="molecule type" value="Genomic_DNA"/>
</dbReference>
<name>A0A8S1RMN2_9CILI</name>
<reference evidence="1" key="1">
    <citation type="submission" date="2021-01" db="EMBL/GenBank/DDBJ databases">
        <authorList>
            <consortium name="Genoscope - CEA"/>
            <person name="William W."/>
        </authorList>
    </citation>
    <scope>NUCLEOTIDE SEQUENCE</scope>
</reference>
<protein>
    <submittedName>
        <fullName evidence="1">Uncharacterized protein</fullName>
    </submittedName>
</protein>
<gene>
    <name evidence="1" type="ORF">PSON_ATCC_30995.1.T2270008</name>
</gene>
<proteinExistence type="predicted"/>
<accession>A0A8S1RMN2</accession>
<dbReference type="AlphaFoldDB" id="A0A8S1RMN2"/>
<dbReference type="Proteomes" id="UP000692954">
    <property type="component" value="Unassembled WGS sequence"/>
</dbReference>
<keyword evidence="2" id="KW-1185">Reference proteome</keyword>
<sequence length="34" mass="3997">MLLILKYRSYEETLSYIILCIKLLGACEMVPGRY</sequence>
<organism evidence="1 2">
    <name type="scientific">Paramecium sonneborni</name>
    <dbReference type="NCBI Taxonomy" id="65129"/>
    <lineage>
        <taxon>Eukaryota</taxon>
        <taxon>Sar</taxon>
        <taxon>Alveolata</taxon>
        <taxon>Ciliophora</taxon>
        <taxon>Intramacronucleata</taxon>
        <taxon>Oligohymenophorea</taxon>
        <taxon>Peniculida</taxon>
        <taxon>Parameciidae</taxon>
        <taxon>Paramecium</taxon>
    </lineage>
</organism>